<feature type="region of interest" description="Disordered" evidence="1">
    <location>
        <begin position="912"/>
        <end position="1060"/>
    </location>
</feature>
<evidence type="ECO:0000256" key="1">
    <source>
        <dbReference type="SAM" id="MobiDB-lite"/>
    </source>
</evidence>
<reference evidence="3" key="1">
    <citation type="journal article" date="2018" name="Genome Biol. Evol.">
        <title>Genomics and development of Lentinus tigrinus, a white-rot wood-decaying mushroom with dimorphic fruiting bodies.</title>
        <authorList>
            <person name="Wu B."/>
            <person name="Xu Z."/>
            <person name="Knudson A."/>
            <person name="Carlson A."/>
            <person name="Chen N."/>
            <person name="Kovaka S."/>
            <person name="LaButti K."/>
            <person name="Lipzen A."/>
            <person name="Pennachio C."/>
            <person name="Riley R."/>
            <person name="Schakwitz W."/>
            <person name="Umezawa K."/>
            <person name="Ohm R.A."/>
            <person name="Grigoriev I.V."/>
            <person name="Nagy L.G."/>
            <person name="Gibbons J."/>
            <person name="Hibbett D."/>
        </authorList>
    </citation>
    <scope>NUCLEOTIDE SEQUENCE [LARGE SCALE GENOMIC DNA]</scope>
    <source>
        <strain evidence="3">ALCF2SS1-6</strain>
    </source>
</reference>
<proteinExistence type="predicted"/>
<dbReference type="OrthoDB" id="5592585at2759"/>
<name>A0A5C2RQX5_9APHY</name>
<keyword evidence="4" id="KW-1185">Reference proteome</keyword>
<dbReference type="GO" id="GO:0004672">
    <property type="term" value="F:protein kinase activity"/>
    <property type="evidence" value="ECO:0007669"/>
    <property type="project" value="InterPro"/>
</dbReference>
<dbReference type="InterPro" id="IPR008266">
    <property type="entry name" value="Tyr_kinase_AS"/>
</dbReference>
<accession>A0A5C2RQX5</accession>
<evidence type="ECO:0000313" key="4">
    <source>
        <dbReference type="Proteomes" id="UP000313359"/>
    </source>
</evidence>
<organism evidence="3 4">
    <name type="scientific">Lentinus tigrinus ALCF2SS1-6</name>
    <dbReference type="NCBI Taxonomy" id="1328759"/>
    <lineage>
        <taxon>Eukaryota</taxon>
        <taxon>Fungi</taxon>
        <taxon>Dikarya</taxon>
        <taxon>Basidiomycota</taxon>
        <taxon>Agaricomycotina</taxon>
        <taxon>Agaricomycetes</taxon>
        <taxon>Polyporales</taxon>
        <taxon>Polyporaceae</taxon>
        <taxon>Lentinus</taxon>
    </lineage>
</organism>
<dbReference type="EMBL" id="ML122319">
    <property type="protein sequence ID" value="RPD53580.1"/>
    <property type="molecule type" value="Genomic_DNA"/>
</dbReference>
<evidence type="ECO:0000313" key="3">
    <source>
        <dbReference type="EMBL" id="RPD53580.1"/>
    </source>
</evidence>
<dbReference type="SUPFAM" id="SSF56112">
    <property type="entry name" value="Protein kinase-like (PK-like)"/>
    <property type="match status" value="1"/>
</dbReference>
<dbReference type="PANTHER" id="PTHR38248">
    <property type="entry name" value="FUNK1 6"/>
    <property type="match status" value="1"/>
</dbReference>
<dbReference type="Proteomes" id="UP000313359">
    <property type="component" value="Unassembled WGS sequence"/>
</dbReference>
<dbReference type="Pfam" id="PF17667">
    <property type="entry name" value="Pkinase_fungal"/>
    <property type="match status" value="1"/>
</dbReference>
<feature type="compositionally biased region" description="Low complexity" evidence="1">
    <location>
        <begin position="959"/>
        <end position="989"/>
    </location>
</feature>
<feature type="region of interest" description="Disordered" evidence="1">
    <location>
        <begin position="428"/>
        <end position="461"/>
    </location>
</feature>
<dbReference type="PANTHER" id="PTHR38248:SF2">
    <property type="entry name" value="FUNK1 11"/>
    <property type="match status" value="1"/>
</dbReference>
<dbReference type="Gene3D" id="1.10.510.10">
    <property type="entry name" value="Transferase(Phosphotransferase) domain 1"/>
    <property type="match status" value="1"/>
</dbReference>
<dbReference type="InterPro" id="IPR011009">
    <property type="entry name" value="Kinase-like_dom_sf"/>
</dbReference>
<dbReference type="AlphaFoldDB" id="A0A5C2RQX5"/>
<evidence type="ECO:0000259" key="2">
    <source>
        <dbReference type="Pfam" id="PF17667"/>
    </source>
</evidence>
<sequence>MKDCPGTTILMNLSQFYSACLYDLAADFDQVVDHKYAPLVWRSFQAKLGRFGPAGKQKKKPLEKDVSAAWSAVDSRHHLCPNHFLNLSEEKPDTKDDSKYKVDASFISNKHRKTIVSGKPNWPYIGILIEFKRGGTANDPFDDKLDHDPDATAKSRVAVRGQLMSYGGRLFSYQHRVAVYLLFINGDTFRVMRWDRSGVIVTEAINYVRTISGTKALLKVTHAFSKMSLEHQGFDLNVTMLVPRSCGYQRMDLLALPCNDGLDYHECMFDDSSAMHMVFTDADFAASFGTLCKDGHPLLHVDPSHDCKNHAASHRASPPVIPLLSFVRELFKRTLVSGYPRYMIKIGDRHYLVGKHIFIAFGLVGRGTRGYVTLEWETQRFVFLKDSWRPYYEGLEQEGAVLSSLNDKEILNVPTVVRYEDVHYTTGDRLEQETEASHYSPVTGAKSVDDSNSSPMFSPLPGEEAELKKWLQSNTEADDPSEIYRKLLATSRESVETESNPFSEPVEAVTMPEPLAGPSKSVPNPPSSDRSGGVKRSAEEVEREDKWTQGHGLRHMVHSRTVVKEVCLSMTEFTSSFQLTRIIFECISAHHEAYESCGYMHRDVSAGNILIYPVVKCSNGKWSIYWRGILADWELAKHKDKHTAMQPQRTGTWYFMSAYLLAHPASPTTIPDELEAFLHVYVYNAVRRLNSNLNKITGFMNTYFAGYDLDDTCSAPTCPSSKRLSVVKSATLQSAERAVVFSNPEGTVTKEHHVNQLIAELLRMFHARYVVLEYREQERISKLARDGPHTPRREPQTMKLDIITENGMERNAPPKNWSSKEALRLQKEPVILSPPSQEDDELAGSIDEHLGVLGLFFTFLTEMEWRKDDVVPDRQDDIVISRKALQATQVTGRVPGTTQTSKSCVVVNAAEETHEHVSENDVPTPVADAPAVRPTKRRRKDPVVQTAAPGSEGEPPVAGPSTGRRTRSRSAANVGAVPNTTATTTRVTRSMSGVLPTRGGQRASSSQGSGRSNTVSRTASGSGGTRGRTRASSRAGPGHEDSDEQGGRKGKGVAGRSRHR</sequence>
<feature type="compositionally biased region" description="Low complexity" evidence="1">
    <location>
        <begin position="998"/>
        <end position="1020"/>
    </location>
</feature>
<feature type="compositionally biased region" description="Basic and acidic residues" evidence="1">
    <location>
        <begin position="536"/>
        <end position="548"/>
    </location>
</feature>
<dbReference type="PROSITE" id="PS00109">
    <property type="entry name" value="PROTEIN_KINASE_TYR"/>
    <property type="match status" value="1"/>
</dbReference>
<feature type="region of interest" description="Disordered" evidence="1">
    <location>
        <begin position="511"/>
        <end position="552"/>
    </location>
</feature>
<dbReference type="InterPro" id="IPR040976">
    <property type="entry name" value="Pkinase_fungal"/>
</dbReference>
<protein>
    <recommendedName>
        <fullName evidence="2">Fungal-type protein kinase domain-containing protein</fullName>
    </recommendedName>
</protein>
<feature type="domain" description="Fungal-type protein kinase" evidence="2">
    <location>
        <begin position="349"/>
        <end position="683"/>
    </location>
</feature>
<gene>
    <name evidence="3" type="ORF">L227DRAFT_567863</name>
</gene>
<feature type="compositionally biased region" description="Basic residues" evidence="1">
    <location>
        <begin position="1048"/>
        <end position="1060"/>
    </location>
</feature>